<evidence type="ECO:0008006" key="4">
    <source>
        <dbReference type="Google" id="ProtNLM"/>
    </source>
</evidence>
<dbReference type="AlphaFoldDB" id="A0AAN6TCN1"/>
<comment type="caution">
    <text evidence="2">The sequence shown here is derived from an EMBL/GenBank/DDBJ whole genome shotgun (WGS) entry which is preliminary data.</text>
</comment>
<evidence type="ECO:0000313" key="2">
    <source>
        <dbReference type="EMBL" id="KAK4111934.1"/>
    </source>
</evidence>
<dbReference type="EMBL" id="MU853344">
    <property type="protein sequence ID" value="KAK4111934.1"/>
    <property type="molecule type" value="Genomic_DNA"/>
</dbReference>
<dbReference type="Proteomes" id="UP001302812">
    <property type="component" value="Unassembled WGS sequence"/>
</dbReference>
<evidence type="ECO:0000313" key="3">
    <source>
        <dbReference type="Proteomes" id="UP001302812"/>
    </source>
</evidence>
<keyword evidence="3" id="KW-1185">Reference proteome</keyword>
<organism evidence="2 3">
    <name type="scientific">Canariomyces notabilis</name>
    <dbReference type="NCBI Taxonomy" id="2074819"/>
    <lineage>
        <taxon>Eukaryota</taxon>
        <taxon>Fungi</taxon>
        <taxon>Dikarya</taxon>
        <taxon>Ascomycota</taxon>
        <taxon>Pezizomycotina</taxon>
        <taxon>Sordariomycetes</taxon>
        <taxon>Sordariomycetidae</taxon>
        <taxon>Sordariales</taxon>
        <taxon>Chaetomiaceae</taxon>
        <taxon>Canariomyces</taxon>
    </lineage>
</organism>
<feature type="signal peptide" evidence="1">
    <location>
        <begin position="1"/>
        <end position="23"/>
    </location>
</feature>
<gene>
    <name evidence="2" type="ORF">N656DRAFT_780072</name>
</gene>
<reference evidence="2" key="2">
    <citation type="submission" date="2023-05" db="EMBL/GenBank/DDBJ databases">
        <authorList>
            <consortium name="Lawrence Berkeley National Laboratory"/>
            <person name="Steindorff A."/>
            <person name="Hensen N."/>
            <person name="Bonometti L."/>
            <person name="Westerberg I."/>
            <person name="Brannstrom I.O."/>
            <person name="Guillou S."/>
            <person name="Cros-Aarteil S."/>
            <person name="Calhoun S."/>
            <person name="Haridas S."/>
            <person name="Kuo A."/>
            <person name="Mondo S."/>
            <person name="Pangilinan J."/>
            <person name="Riley R."/>
            <person name="Labutti K."/>
            <person name="Andreopoulos B."/>
            <person name="Lipzen A."/>
            <person name="Chen C."/>
            <person name="Yanf M."/>
            <person name="Daum C."/>
            <person name="Ng V."/>
            <person name="Clum A."/>
            <person name="Ohm R."/>
            <person name="Martin F."/>
            <person name="Silar P."/>
            <person name="Natvig D."/>
            <person name="Lalanne C."/>
            <person name="Gautier V."/>
            <person name="Ament-Velasquez S.L."/>
            <person name="Kruys A."/>
            <person name="Hutchinson M.I."/>
            <person name="Powell A.J."/>
            <person name="Barry K."/>
            <person name="Miller A.N."/>
            <person name="Grigoriev I.V."/>
            <person name="Debuchy R."/>
            <person name="Gladieux P."/>
            <person name="Thoren M.H."/>
            <person name="Johannesson H."/>
        </authorList>
    </citation>
    <scope>NUCLEOTIDE SEQUENCE</scope>
    <source>
        <strain evidence="2">CBS 508.74</strain>
    </source>
</reference>
<dbReference type="GeneID" id="89939435"/>
<evidence type="ECO:0000256" key="1">
    <source>
        <dbReference type="SAM" id="SignalP"/>
    </source>
</evidence>
<name>A0AAN6TCN1_9PEZI</name>
<sequence length="72" mass="8082">MLSSARVAGGWWALGTLAWHLAAQQTHILASIQLPPFLHAPYAKINLQNRDHGEPWHWIFANASLNLQLDCL</sequence>
<proteinExistence type="predicted"/>
<protein>
    <recommendedName>
        <fullName evidence="4">Secreted protein</fullName>
    </recommendedName>
</protein>
<accession>A0AAN6TCN1</accession>
<keyword evidence="1" id="KW-0732">Signal</keyword>
<dbReference type="RefSeq" id="XP_064669504.1">
    <property type="nucleotide sequence ID" value="XM_064815310.1"/>
</dbReference>
<reference evidence="2" key="1">
    <citation type="journal article" date="2023" name="Mol. Phylogenet. Evol.">
        <title>Genome-scale phylogeny and comparative genomics of the fungal order Sordariales.</title>
        <authorList>
            <person name="Hensen N."/>
            <person name="Bonometti L."/>
            <person name="Westerberg I."/>
            <person name="Brannstrom I.O."/>
            <person name="Guillou S."/>
            <person name="Cros-Aarteil S."/>
            <person name="Calhoun S."/>
            <person name="Haridas S."/>
            <person name="Kuo A."/>
            <person name="Mondo S."/>
            <person name="Pangilinan J."/>
            <person name="Riley R."/>
            <person name="LaButti K."/>
            <person name="Andreopoulos B."/>
            <person name="Lipzen A."/>
            <person name="Chen C."/>
            <person name="Yan M."/>
            <person name="Daum C."/>
            <person name="Ng V."/>
            <person name="Clum A."/>
            <person name="Steindorff A."/>
            <person name="Ohm R.A."/>
            <person name="Martin F."/>
            <person name="Silar P."/>
            <person name="Natvig D.O."/>
            <person name="Lalanne C."/>
            <person name="Gautier V."/>
            <person name="Ament-Velasquez S.L."/>
            <person name="Kruys A."/>
            <person name="Hutchinson M.I."/>
            <person name="Powell A.J."/>
            <person name="Barry K."/>
            <person name="Miller A.N."/>
            <person name="Grigoriev I.V."/>
            <person name="Debuchy R."/>
            <person name="Gladieux P."/>
            <person name="Hiltunen Thoren M."/>
            <person name="Johannesson H."/>
        </authorList>
    </citation>
    <scope>NUCLEOTIDE SEQUENCE</scope>
    <source>
        <strain evidence="2">CBS 508.74</strain>
    </source>
</reference>
<feature type="chain" id="PRO_5042819671" description="Secreted protein" evidence="1">
    <location>
        <begin position="24"/>
        <end position="72"/>
    </location>
</feature>